<name>A0A5N5QCG6_9AGAM</name>
<dbReference type="AlphaFoldDB" id="A0A5N5QCG6"/>
<comment type="caution">
    <text evidence="1">The sequence shown here is derived from an EMBL/GenBank/DDBJ whole genome shotgun (WGS) entry which is preliminary data.</text>
</comment>
<reference evidence="1 2" key="1">
    <citation type="journal article" date="2019" name="Fungal Biol. Biotechnol.">
        <title>Draft genome sequence of fastidious pathogen Ceratobasidium theobromae, which causes vascular-streak dieback in Theobroma cacao.</title>
        <authorList>
            <person name="Ali S.S."/>
            <person name="Asman A."/>
            <person name="Shao J."/>
            <person name="Firmansyah A.P."/>
            <person name="Susilo A.W."/>
            <person name="Rosmana A."/>
            <person name="McMahon P."/>
            <person name="Junaid M."/>
            <person name="Guest D."/>
            <person name="Kheng T.Y."/>
            <person name="Meinhardt L.W."/>
            <person name="Bailey B.A."/>
        </authorList>
    </citation>
    <scope>NUCLEOTIDE SEQUENCE [LARGE SCALE GENOMIC DNA]</scope>
    <source>
        <strain evidence="1 2">CT2</strain>
    </source>
</reference>
<accession>A0A5N5QCG6</accession>
<keyword evidence="2" id="KW-1185">Reference proteome</keyword>
<protein>
    <submittedName>
        <fullName evidence="1">Uncharacterized protein</fullName>
    </submittedName>
</protein>
<evidence type="ECO:0000313" key="2">
    <source>
        <dbReference type="Proteomes" id="UP000383932"/>
    </source>
</evidence>
<gene>
    <name evidence="1" type="ORF">CTheo_7202</name>
</gene>
<sequence length="100" mass="10714">MAFSVLVTQGAIARTVLAAILEVRLQGALVVIVEASGSVLELVPLFALATLILAGLTDSPIAFVAWEDLLFAEALGLYHHSRSKRQSIYSMDLSISNETK</sequence>
<proteinExistence type="predicted"/>
<dbReference type="EMBL" id="SSOP01000281">
    <property type="protein sequence ID" value="KAB5589364.1"/>
    <property type="molecule type" value="Genomic_DNA"/>
</dbReference>
<evidence type="ECO:0000313" key="1">
    <source>
        <dbReference type="EMBL" id="KAB5589364.1"/>
    </source>
</evidence>
<dbReference type="Proteomes" id="UP000383932">
    <property type="component" value="Unassembled WGS sequence"/>
</dbReference>
<organism evidence="1 2">
    <name type="scientific">Ceratobasidium theobromae</name>
    <dbReference type="NCBI Taxonomy" id="1582974"/>
    <lineage>
        <taxon>Eukaryota</taxon>
        <taxon>Fungi</taxon>
        <taxon>Dikarya</taxon>
        <taxon>Basidiomycota</taxon>
        <taxon>Agaricomycotina</taxon>
        <taxon>Agaricomycetes</taxon>
        <taxon>Cantharellales</taxon>
        <taxon>Ceratobasidiaceae</taxon>
        <taxon>Ceratobasidium</taxon>
    </lineage>
</organism>